<feature type="domain" description="Glutamine amidotransferase type-2" evidence="9">
    <location>
        <begin position="2"/>
        <end position="234"/>
    </location>
</feature>
<comment type="cofactor">
    <cofactor evidence="7">
        <name>Mg(2+)</name>
        <dbReference type="ChEBI" id="CHEBI:18420"/>
    </cofactor>
    <text evidence="7">Binds 1 Mg(2+) ion per subunit.</text>
</comment>
<dbReference type="NCBIfam" id="TIGR01134">
    <property type="entry name" value="purF"/>
    <property type="match status" value="1"/>
</dbReference>
<keyword evidence="4 7" id="KW-0808">Transferase</keyword>
<dbReference type="InterPro" id="IPR035584">
    <property type="entry name" value="PurF_N"/>
</dbReference>
<evidence type="ECO:0000313" key="11">
    <source>
        <dbReference type="Proteomes" id="UP001460888"/>
    </source>
</evidence>
<evidence type="ECO:0000313" key="10">
    <source>
        <dbReference type="EMBL" id="MES1927665.1"/>
    </source>
</evidence>
<gene>
    <name evidence="7" type="primary">purF</name>
    <name evidence="10" type="ORF">SADO_00375</name>
</gene>
<dbReference type="PANTHER" id="PTHR11907">
    <property type="entry name" value="AMIDOPHOSPHORIBOSYLTRANSFERASE"/>
    <property type="match status" value="1"/>
</dbReference>
<dbReference type="InterPro" id="IPR029057">
    <property type="entry name" value="PRTase-like"/>
</dbReference>
<feature type="binding site" evidence="7">
    <location>
        <position position="365"/>
    </location>
    <ligand>
        <name>Mg(2+)</name>
        <dbReference type="ChEBI" id="CHEBI:18420"/>
    </ligand>
</feature>
<name>A0ABV2AVM6_9GAMM</name>
<feature type="binding site" evidence="7">
    <location>
        <position position="366"/>
    </location>
    <ligand>
        <name>Mg(2+)</name>
        <dbReference type="ChEBI" id="CHEBI:18420"/>
    </ligand>
</feature>
<feature type="binding site" evidence="7">
    <location>
        <position position="303"/>
    </location>
    <ligand>
        <name>Mg(2+)</name>
        <dbReference type="ChEBI" id="CHEBI:18420"/>
    </ligand>
</feature>
<keyword evidence="5 7" id="KW-0658">Purine biosynthesis</keyword>
<dbReference type="EMBL" id="APND01000001">
    <property type="protein sequence ID" value="MES1927665.1"/>
    <property type="molecule type" value="Genomic_DNA"/>
</dbReference>
<keyword evidence="7" id="KW-0479">Metal-binding</keyword>
<evidence type="ECO:0000256" key="1">
    <source>
        <dbReference type="ARBA" id="ARBA00005209"/>
    </source>
</evidence>
<dbReference type="InterPro" id="IPR029055">
    <property type="entry name" value="Ntn_hydrolases_N"/>
</dbReference>
<evidence type="ECO:0000256" key="8">
    <source>
        <dbReference type="PIRNR" id="PIRNR000485"/>
    </source>
</evidence>
<dbReference type="EC" id="2.4.2.14" evidence="7"/>
<dbReference type="HAMAP" id="MF_01931">
    <property type="entry name" value="PurF"/>
    <property type="match status" value="1"/>
</dbReference>
<dbReference type="Gene3D" id="3.60.20.10">
    <property type="entry name" value="Glutamine Phosphoribosylpyrophosphate, subunit 1, domain 1"/>
    <property type="match status" value="1"/>
</dbReference>
<comment type="catalytic activity">
    <reaction evidence="7 8">
        <text>5-phospho-beta-D-ribosylamine + L-glutamate + diphosphate = 5-phospho-alpha-D-ribose 1-diphosphate + L-glutamine + H2O</text>
        <dbReference type="Rhea" id="RHEA:14905"/>
        <dbReference type="ChEBI" id="CHEBI:15377"/>
        <dbReference type="ChEBI" id="CHEBI:29985"/>
        <dbReference type="ChEBI" id="CHEBI:33019"/>
        <dbReference type="ChEBI" id="CHEBI:58017"/>
        <dbReference type="ChEBI" id="CHEBI:58359"/>
        <dbReference type="ChEBI" id="CHEBI:58681"/>
        <dbReference type="EC" id="2.4.2.14"/>
    </reaction>
</comment>
<reference evidence="10 11" key="1">
    <citation type="submission" date="2013-03" db="EMBL/GenBank/DDBJ databases">
        <title>Salinisphaera dokdonensis CL-ES53 Genome Sequencing.</title>
        <authorList>
            <person name="Li C."/>
            <person name="Lai Q."/>
            <person name="Shao Z."/>
        </authorList>
    </citation>
    <scope>NUCLEOTIDE SEQUENCE [LARGE SCALE GENOMIC DNA]</scope>
    <source>
        <strain evidence="10 11">CL-ES53</strain>
    </source>
</reference>
<comment type="pathway">
    <text evidence="1 7 8">Purine metabolism; IMP biosynthesis via de novo pathway; N(1)-(5-phospho-D-ribosyl)glycinamide from 5-phospho-alpha-D-ribose 1-diphosphate: step 1/2.</text>
</comment>
<organism evidence="10 11">
    <name type="scientific">Salinisphaera dokdonensis CL-ES53</name>
    <dbReference type="NCBI Taxonomy" id="1304272"/>
    <lineage>
        <taxon>Bacteria</taxon>
        <taxon>Pseudomonadati</taxon>
        <taxon>Pseudomonadota</taxon>
        <taxon>Gammaproteobacteria</taxon>
        <taxon>Salinisphaerales</taxon>
        <taxon>Salinisphaeraceae</taxon>
        <taxon>Salinisphaera</taxon>
    </lineage>
</organism>
<evidence type="ECO:0000256" key="4">
    <source>
        <dbReference type="ARBA" id="ARBA00022679"/>
    </source>
</evidence>
<evidence type="ECO:0000256" key="5">
    <source>
        <dbReference type="ARBA" id="ARBA00022755"/>
    </source>
</evidence>
<keyword evidence="6 7" id="KW-0315">Glutamine amidotransferase</keyword>
<dbReference type="Proteomes" id="UP001460888">
    <property type="component" value="Unassembled WGS sequence"/>
</dbReference>
<proteinExistence type="inferred from homology"/>
<dbReference type="InterPro" id="IPR017932">
    <property type="entry name" value="GATase_2_dom"/>
</dbReference>
<comment type="caution">
    <text evidence="10">The sequence shown here is derived from an EMBL/GenBank/DDBJ whole genome shotgun (WGS) entry which is preliminary data.</text>
</comment>
<protein>
    <recommendedName>
        <fullName evidence="7">Amidophosphoribosyltransferase</fullName>
        <shortName evidence="7">ATase</shortName>
        <ecNumber evidence="7">2.4.2.14</ecNumber>
    </recommendedName>
    <alternativeName>
        <fullName evidence="7">Glutamine phosphoribosylpyrophosphate amidotransferase</fullName>
        <shortName evidence="7">GPATase</shortName>
    </alternativeName>
</protein>
<accession>A0ABV2AVM6</accession>
<keyword evidence="3 7" id="KW-0328">Glycosyltransferase</keyword>
<evidence type="ECO:0000256" key="2">
    <source>
        <dbReference type="ARBA" id="ARBA00010138"/>
    </source>
</evidence>
<feature type="active site" description="Nucleophile" evidence="7">
    <location>
        <position position="2"/>
    </location>
</feature>
<evidence type="ECO:0000256" key="6">
    <source>
        <dbReference type="ARBA" id="ARBA00022962"/>
    </source>
</evidence>
<evidence type="ECO:0000259" key="9">
    <source>
        <dbReference type="PROSITE" id="PS51278"/>
    </source>
</evidence>
<dbReference type="Pfam" id="PF00156">
    <property type="entry name" value="Pribosyltran"/>
    <property type="match status" value="1"/>
</dbReference>
<dbReference type="InterPro" id="IPR000836">
    <property type="entry name" value="PRTase_dom"/>
</dbReference>
<dbReference type="Pfam" id="PF13522">
    <property type="entry name" value="GATase_6"/>
    <property type="match status" value="1"/>
</dbReference>
<dbReference type="CDD" id="cd06223">
    <property type="entry name" value="PRTases_typeI"/>
    <property type="match status" value="1"/>
</dbReference>
<dbReference type="SUPFAM" id="SSF53271">
    <property type="entry name" value="PRTase-like"/>
    <property type="match status" value="1"/>
</dbReference>
<dbReference type="Gene3D" id="3.40.50.2020">
    <property type="match status" value="1"/>
</dbReference>
<dbReference type="SUPFAM" id="SSF56235">
    <property type="entry name" value="N-terminal nucleophile aminohydrolases (Ntn hydrolases)"/>
    <property type="match status" value="1"/>
</dbReference>
<comment type="caution">
    <text evidence="7">Lacks conserved residue(s) required for the propagation of feature annotation.</text>
</comment>
<comment type="similarity">
    <text evidence="2 7 8">In the C-terminal section; belongs to the purine/pyrimidine phosphoribosyltransferase family.</text>
</comment>
<keyword evidence="11" id="KW-1185">Reference proteome</keyword>
<dbReference type="RefSeq" id="WP_353108303.1">
    <property type="nucleotide sequence ID" value="NZ_APND01000001.1"/>
</dbReference>
<dbReference type="CDD" id="cd00715">
    <property type="entry name" value="GPATase_N"/>
    <property type="match status" value="1"/>
</dbReference>
<comment type="function">
    <text evidence="7">Catalyzes the formation of phosphoribosylamine from phosphoribosylpyrophosphate (PRPP) and glutamine.</text>
</comment>
<dbReference type="GO" id="GO:0004044">
    <property type="term" value="F:amidophosphoribosyltransferase activity"/>
    <property type="evidence" value="ECO:0007669"/>
    <property type="project" value="UniProtKB-EC"/>
</dbReference>
<dbReference type="InterPro" id="IPR005854">
    <property type="entry name" value="PurF"/>
</dbReference>
<dbReference type="PIRSF" id="PIRSF000485">
    <property type="entry name" value="Amd_phspho_trans"/>
    <property type="match status" value="1"/>
</dbReference>
<evidence type="ECO:0000256" key="3">
    <source>
        <dbReference type="ARBA" id="ARBA00022676"/>
    </source>
</evidence>
<dbReference type="PROSITE" id="PS51278">
    <property type="entry name" value="GATASE_TYPE_2"/>
    <property type="match status" value="1"/>
</dbReference>
<sequence length="503" mass="55910">MCGIVGIVSQTPVNQEIYDALTVLQHRGQDAAGIVTTGGGKMFLRKDNGLVRDVFRTDHMLRLQGNAGVGHVRYPTAGVETSAEAQPFYVNTPYGICLSHNGNLTNADQLKEELFRSDRRHLNTDSDSEILLNVFAHELMRSERLELSPGDIFEAVTALHRRCSGGYAATALITGYGLIGFRDPNGIRPVVYGKRETETGTDYMIASESVALDALGYELIDDINPGECVVITLDGQIHVQQCADKPSYAPCIFEYVYLSRPDSVIDDVYVYKARLRMGTYLAEKIQREWPDHDIDVVIPIPSTSRTAAVELASQLDVKYREGFIKNRYIGRTFIMPGQEQRAKSVRQKLNPIDLEFADKNVLLVDDSIVRGTTSRQIIEMAREAGARKVYFASAAPPVRYPNVYGIDMPSATELVAHGHSEEEIADIIGADKLIYQDMEDLVRSVAAGNADLDKFEDSVFSGEYVTADISASYLEQLELFRADAAREERRRKDNAVLELHNDG</sequence>
<keyword evidence="7" id="KW-0460">Magnesium</keyword>
<evidence type="ECO:0000256" key="7">
    <source>
        <dbReference type="HAMAP-Rule" id="MF_01931"/>
    </source>
</evidence>